<sequence length="354" mass="37844">MNHPTADIACGAKATMKACVISRQDTSPDGLAVVTDLDKPTEPAPSNVIVQIAYASLNPADINLMKLIPSLTPFRPHHIPGMDFSGHVVAVGSRVPAHLTVGSEVCGTLSISQIIQGVGTLVEFLELPAEIIALKPKDLPLDRSAGLGLAAQTALLLLKTRPLQAGDRVIIQGASGGVGTILVQMASASGAHVVGICSEANTQLVMSLGAKEVINHKDSAPLVDLICAEHSESFDVIFNCVGDSDLYTHSHKVLKTDGIYVDICGPGGPVVSYFRTLLTQWPFRSLWRSQTVMQYKAVNLIPSSRLMREVVEQADKGQIREVVIDSVFPIDQVSEAFQKVSSKRARGKVLVKMQ</sequence>
<comment type="caution">
    <text evidence="2">The sequence shown here is derived from an EMBL/GenBank/DDBJ whole genome shotgun (WGS) entry which is preliminary data.</text>
</comment>
<dbReference type="InterPro" id="IPR013154">
    <property type="entry name" value="ADH-like_N"/>
</dbReference>
<dbReference type="PANTHER" id="PTHR11695">
    <property type="entry name" value="ALCOHOL DEHYDROGENASE RELATED"/>
    <property type="match status" value="1"/>
</dbReference>
<dbReference type="OrthoDB" id="3509362at2759"/>
<dbReference type="PANTHER" id="PTHR11695:SF294">
    <property type="entry name" value="RETICULON-4-INTERACTING PROTEIN 1, MITOCHONDRIAL"/>
    <property type="match status" value="1"/>
</dbReference>
<dbReference type="AlphaFoldDB" id="A0A8K0SFR8"/>
<accession>A0A8K0SFR8</accession>
<organism evidence="2 3">
    <name type="scientific">Stachybotrys elegans</name>
    <dbReference type="NCBI Taxonomy" id="80388"/>
    <lineage>
        <taxon>Eukaryota</taxon>
        <taxon>Fungi</taxon>
        <taxon>Dikarya</taxon>
        <taxon>Ascomycota</taxon>
        <taxon>Pezizomycotina</taxon>
        <taxon>Sordariomycetes</taxon>
        <taxon>Hypocreomycetidae</taxon>
        <taxon>Hypocreales</taxon>
        <taxon>Stachybotryaceae</taxon>
        <taxon>Stachybotrys</taxon>
    </lineage>
</organism>
<evidence type="ECO:0000313" key="3">
    <source>
        <dbReference type="Proteomes" id="UP000813444"/>
    </source>
</evidence>
<keyword evidence="3" id="KW-1185">Reference proteome</keyword>
<evidence type="ECO:0000259" key="1">
    <source>
        <dbReference type="SMART" id="SM00829"/>
    </source>
</evidence>
<dbReference type="InterPro" id="IPR050700">
    <property type="entry name" value="YIM1/Zinc_Alcohol_DH_Fams"/>
</dbReference>
<dbReference type="Proteomes" id="UP000813444">
    <property type="component" value="Unassembled WGS sequence"/>
</dbReference>
<dbReference type="GO" id="GO:0016491">
    <property type="term" value="F:oxidoreductase activity"/>
    <property type="evidence" value="ECO:0007669"/>
    <property type="project" value="InterPro"/>
</dbReference>
<dbReference type="InterPro" id="IPR020843">
    <property type="entry name" value="ER"/>
</dbReference>
<dbReference type="Pfam" id="PF08240">
    <property type="entry name" value="ADH_N"/>
    <property type="match status" value="1"/>
</dbReference>
<evidence type="ECO:0000313" key="2">
    <source>
        <dbReference type="EMBL" id="KAH7305199.1"/>
    </source>
</evidence>
<dbReference type="Gene3D" id="3.90.180.10">
    <property type="entry name" value="Medium-chain alcohol dehydrogenases, catalytic domain"/>
    <property type="match status" value="1"/>
</dbReference>
<gene>
    <name evidence="2" type="ORF">B0I35DRAFT_444150</name>
</gene>
<dbReference type="CDD" id="cd08267">
    <property type="entry name" value="MDR1"/>
    <property type="match status" value="1"/>
</dbReference>
<dbReference type="SMART" id="SM00829">
    <property type="entry name" value="PKS_ER"/>
    <property type="match status" value="1"/>
</dbReference>
<dbReference type="InterPro" id="IPR011032">
    <property type="entry name" value="GroES-like_sf"/>
</dbReference>
<name>A0A8K0SFR8_9HYPO</name>
<feature type="domain" description="Enoyl reductase (ER)" evidence="1">
    <location>
        <begin position="26"/>
        <end position="351"/>
    </location>
</feature>
<dbReference type="EMBL" id="JAGPNK010000019">
    <property type="protein sequence ID" value="KAH7305199.1"/>
    <property type="molecule type" value="Genomic_DNA"/>
</dbReference>
<reference evidence="2" key="1">
    <citation type="journal article" date="2021" name="Nat. Commun.">
        <title>Genetic determinants of endophytism in the Arabidopsis root mycobiome.</title>
        <authorList>
            <person name="Mesny F."/>
            <person name="Miyauchi S."/>
            <person name="Thiergart T."/>
            <person name="Pickel B."/>
            <person name="Atanasova L."/>
            <person name="Karlsson M."/>
            <person name="Huettel B."/>
            <person name="Barry K.W."/>
            <person name="Haridas S."/>
            <person name="Chen C."/>
            <person name="Bauer D."/>
            <person name="Andreopoulos W."/>
            <person name="Pangilinan J."/>
            <person name="LaButti K."/>
            <person name="Riley R."/>
            <person name="Lipzen A."/>
            <person name="Clum A."/>
            <person name="Drula E."/>
            <person name="Henrissat B."/>
            <person name="Kohler A."/>
            <person name="Grigoriev I.V."/>
            <person name="Martin F.M."/>
            <person name="Hacquard S."/>
        </authorList>
    </citation>
    <scope>NUCLEOTIDE SEQUENCE</scope>
    <source>
        <strain evidence="2">MPI-CAGE-CH-0235</strain>
    </source>
</reference>
<dbReference type="InterPro" id="IPR036291">
    <property type="entry name" value="NAD(P)-bd_dom_sf"/>
</dbReference>
<dbReference type="GO" id="GO:0005739">
    <property type="term" value="C:mitochondrion"/>
    <property type="evidence" value="ECO:0007669"/>
    <property type="project" value="TreeGrafter"/>
</dbReference>
<protein>
    <recommendedName>
        <fullName evidence="1">Enoyl reductase (ER) domain-containing protein</fullName>
    </recommendedName>
</protein>
<dbReference type="SUPFAM" id="SSF50129">
    <property type="entry name" value="GroES-like"/>
    <property type="match status" value="1"/>
</dbReference>
<proteinExistence type="predicted"/>
<dbReference type="SUPFAM" id="SSF51735">
    <property type="entry name" value="NAD(P)-binding Rossmann-fold domains"/>
    <property type="match status" value="1"/>
</dbReference>
<dbReference type="Gene3D" id="3.40.50.720">
    <property type="entry name" value="NAD(P)-binding Rossmann-like Domain"/>
    <property type="match status" value="1"/>
</dbReference>
<dbReference type="Pfam" id="PF13602">
    <property type="entry name" value="ADH_zinc_N_2"/>
    <property type="match status" value="1"/>
</dbReference>